<comment type="caution">
    <text evidence="2">The sequence shown here is derived from an EMBL/GenBank/DDBJ whole genome shotgun (WGS) entry which is preliminary data.</text>
</comment>
<dbReference type="EMBL" id="BTRK01000005">
    <property type="protein sequence ID" value="GMR55797.1"/>
    <property type="molecule type" value="Genomic_DNA"/>
</dbReference>
<evidence type="ECO:0000259" key="1">
    <source>
        <dbReference type="PROSITE" id="PS50097"/>
    </source>
</evidence>
<dbReference type="InterPro" id="IPR011333">
    <property type="entry name" value="SKP1/BTB/POZ_sf"/>
</dbReference>
<protein>
    <recommendedName>
        <fullName evidence="1">BTB domain-containing protein</fullName>
    </recommendedName>
</protein>
<dbReference type="PANTHER" id="PTHR47022">
    <property type="entry name" value="BTB AND MATH DOMAIN-CONTAINING PROTEIN 36-RELATED"/>
    <property type="match status" value="1"/>
</dbReference>
<accession>A0AAN5I7T5</accession>
<organism evidence="2 3">
    <name type="scientific">Pristionchus mayeri</name>
    <dbReference type="NCBI Taxonomy" id="1317129"/>
    <lineage>
        <taxon>Eukaryota</taxon>
        <taxon>Metazoa</taxon>
        <taxon>Ecdysozoa</taxon>
        <taxon>Nematoda</taxon>
        <taxon>Chromadorea</taxon>
        <taxon>Rhabditida</taxon>
        <taxon>Rhabditina</taxon>
        <taxon>Diplogasteromorpha</taxon>
        <taxon>Diplogasteroidea</taxon>
        <taxon>Neodiplogasteridae</taxon>
        <taxon>Pristionchus</taxon>
    </lineage>
</organism>
<dbReference type="PROSITE" id="PS50097">
    <property type="entry name" value="BTB"/>
    <property type="match status" value="1"/>
</dbReference>
<name>A0AAN5I7T5_9BILA</name>
<dbReference type="InterPro" id="IPR000210">
    <property type="entry name" value="BTB/POZ_dom"/>
</dbReference>
<keyword evidence="3" id="KW-1185">Reference proteome</keyword>
<dbReference type="SMART" id="SM00225">
    <property type="entry name" value="BTB"/>
    <property type="match status" value="1"/>
</dbReference>
<dbReference type="Proteomes" id="UP001328107">
    <property type="component" value="Unassembled WGS sequence"/>
</dbReference>
<feature type="non-terminal residue" evidence="2">
    <location>
        <position position="1"/>
    </location>
</feature>
<dbReference type="SUPFAM" id="SSF54695">
    <property type="entry name" value="POZ domain"/>
    <property type="match status" value="1"/>
</dbReference>
<gene>
    <name evidence="2" type="ORF">PMAYCL1PPCAC_25993</name>
</gene>
<evidence type="ECO:0000313" key="3">
    <source>
        <dbReference type="Proteomes" id="UP001328107"/>
    </source>
</evidence>
<dbReference type="CDD" id="cd18186">
    <property type="entry name" value="BTB_POZ_ZBTB_KLHL-like"/>
    <property type="match status" value="1"/>
</dbReference>
<dbReference type="Gene3D" id="3.30.710.10">
    <property type="entry name" value="Potassium Channel Kv1.1, Chain A"/>
    <property type="match status" value="1"/>
</dbReference>
<reference evidence="3" key="1">
    <citation type="submission" date="2022-10" db="EMBL/GenBank/DDBJ databases">
        <title>Genome assembly of Pristionchus species.</title>
        <authorList>
            <person name="Yoshida K."/>
            <person name="Sommer R.J."/>
        </authorList>
    </citation>
    <scope>NUCLEOTIDE SEQUENCE [LARGE SCALE GENOMIC DNA]</scope>
    <source>
        <strain evidence="3">RS5460</strain>
    </source>
</reference>
<dbReference type="Pfam" id="PF00651">
    <property type="entry name" value="BTB"/>
    <property type="match status" value="1"/>
</dbReference>
<feature type="domain" description="BTB" evidence="1">
    <location>
        <begin position="12"/>
        <end position="79"/>
    </location>
</feature>
<evidence type="ECO:0000313" key="2">
    <source>
        <dbReference type="EMBL" id="GMR55797.1"/>
    </source>
</evidence>
<proteinExistence type="predicted"/>
<dbReference type="AlphaFoldDB" id="A0AAN5I7T5"/>
<sequence>VSNPFATPTEFTNVVLIVEGNKLHVNKELLSIHSPVFSAMFFGEFAEKEKEEVEIKDVVYKEFLDLLNVIHPGYSPVTDATVRYILKLAHQFQTKGVLTKSENYLKATNKFNFLDKLILADQYNFVNLTRKNSDEKLAL</sequence>
<dbReference type="PANTHER" id="PTHR47022:SF1">
    <property type="entry name" value="BTB AND MATH DOMAIN-CONTAINING PROTEIN 36-RELATED"/>
    <property type="match status" value="1"/>
</dbReference>